<dbReference type="GO" id="GO:0030246">
    <property type="term" value="F:carbohydrate binding"/>
    <property type="evidence" value="ECO:0007669"/>
    <property type="project" value="InterPro"/>
</dbReference>
<evidence type="ECO:0000313" key="2">
    <source>
        <dbReference type="Proteomes" id="UP000183447"/>
    </source>
</evidence>
<keyword evidence="2" id="KW-1185">Reference proteome</keyword>
<reference evidence="1 2" key="1">
    <citation type="submission" date="2016-11" db="EMBL/GenBank/DDBJ databases">
        <authorList>
            <person name="Jaros S."/>
            <person name="Januszkiewicz K."/>
            <person name="Wedrychowicz H."/>
        </authorList>
    </citation>
    <scope>NUCLEOTIDE SEQUENCE [LARGE SCALE GENOMIC DNA]</scope>
    <source>
        <strain evidence="1 2">ATCC 23634</strain>
    </source>
</reference>
<evidence type="ECO:0000313" key="1">
    <source>
        <dbReference type="EMBL" id="SFZ83555.1"/>
    </source>
</evidence>
<proteinExistence type="predicted"/>
<protein>
    <recommendedName>
        <fullName evidence="3">Galactose mutarotase</fullName>
    </recommendedName>
</protein>
<accession>A0A1K2HWT1</accession>
<dbReference type="Pfam" id="PF14486">
    <property type="entry name" value="DUF4432"/>
    <property type="match status" value="1"/>
</dbReference>
<name>A0A1K2HWT1_9HYPH</name>
<dbReference type="InterPro" id="IPR027839">
    <property type="entry name" value="DUF4432"/>
</dbReference>
<dbReference type="OrthoDB" id="9791280at2"/>
<dbReference type="InterPro" id="IPR014718">
    <property type="entry name" value="GH-type_carb-bd"/>
</dbReference>
<dbReference type="Gene3D" id="2.70.98.10">
    <property type="match status" value="1"/>
</dbReference>
<gene>
    <name evidence="1" type="ORF">SAMN02983003_1716</name>
</gene>
<sequence>MKRADIAPLVGDLRQLASVRRVMLLDGPEAGVEALLFSTGGGLDFTVLVGRGLDIGTVHYRGVPMAWQSAAGFAHPGLIDREGDGGRGFGRGFSGFLVTCGLDHIRQPRDGQPLHGRLPFTPARLVAAGEDWDREHPVLYCEGEITQARHGGEVLRLRRRIEAPIGGTGLSITDRVDNCGPEPQAHAVLYHFNLGYPAVQDGTVVSLGDRRVAGPARLGAEAAGAATCHRAGTGMAEAVVTTPGADGDLSIRFGFDTDTLPFLQLWEDLRPRVGVFSIEPVSTGQGEDGAPMVLAPGAMRRYQLHVGFGGEPPAIG</sequence>
<dbReference type="EMBL" id="FPKU01000001">
    <property type="protein sequence ID" value="SFZ83555.1"/>
    <property type="molecule type" value="Genomic_DNA"/>
</dbReference>
<dbReference type="Proteomes" id="UP000183447">
    <property type="component" value="Unassembled WGS sequence"/>
</dbReference>
<evidence type="ECO:0008006" key="3">
    <source>
        <dbReference type="Google" id="ProtNLM"/>
    </source>
</evidence>
<dbReference type="AlphaFoldDB" id="A0A1K2HWT1"/>
<dbReference type="RefSeq" id="WP_072340915.1">
    <property type="nucleotide sequence ID" value="NZ_FPKU01000001.1"/>
</dbReference>
<dbReference type="STRING" id="665118.SAMN02983003_1716"/>
<organism evidence="1 2">
    <name type="scientific">Devosia enhydra</name>
    <dbReference type="NCBI Taxonomy" id="665118"/>
    <lineage>
        <taxon>Bacteria</taxon>
        <taxon>Pseudomonadati</taxon>
        <taxon>Pseudomonadota</taxon>
        <taxon>Alphaproteobacteria</taxon>
        <taxon>Hyphomicrobiales</taxon>
        <taxon>Devosiaceae</taxon>
        <taxon>Devosia</taxon>
    </lineage>
</organism>